<dbReference type="EMBL" id="CACSII010000018">
    <property type="protein sequence ID" value="CAA0115919.1"/>
    <property type="molecule type" value="Genomic_DNA"/>
</dbReference>
<evidence type="ECO:0000313" key="2">
    <source>
        <dbReference type="EMBL" id="CAA0096601.1"/>
    </source>
</evidence>
<evidence type="ECO:0000256" key="1">
    <source>
        <dbReference type="ARBA" id="ARBA00005996"/>
    </source>
</evidence>
<dbReference type="AlphaFoldDB" id="A0A5S9P060"/>
<dbReference type="PANTHER" id="PTHR38780">
    <property type="entry name" value="PROTEIN TUSC"/>
    <property type="match status" value="1"/>
</dbReference>
<dbReference type="InterPro" id="IPR027396">
    <property type="entry name" value="DsrEFH-like"/>
</dbReference>
<dbReference type="InterPro" id="IPR003787">
    <property type="entry name" value="Sulphur_relay_DsrE/F-like"/>
</dbReference>
<evidence type="ECO:0000313" key="3">
    <source>
        <dbReference type="EMBL" id="CAA0115919.1"/>
    </source>
</evidence>
<proteinExistence type="inferred from homology"/>
<dbReference type="Proteomes" id="UP000434580">
    <property type="component" value="Unassembled WGS sequence"/>
</dbReference>
<dbReference type="NCBIfam" id="NF001238">
    <property type="entry name" value="PRK00211.1"/>
    <property type="match status" value="1"/>
</dbReference>
<sequence>MQYLYILRKPPYQGTLTRESLDMALATAAFDQQVQILFLGDGVFALKDKQQTETLQRKNISKTLPALELYDINDVFVCAQSLADRGMADKPLCISPTLINSAEINDKIRAADKVITL</sequence>
<protein>
    <submittedName>
        <fullName evidence="2">Intracellular sulfur oxidation protein DsrF</fullName>
    </submittedName>
</protein>
<dbReference type="EMBL" id="CACSII010000005">
    <property type="protein sequence ID" value="CAA0096601.1"/>
    <property type="molecule type" value="Genomic_DNA"/>
</dbReference>
<evidence type="ECO:0000313" key="4">
    <source>
        <dbReference type="Proteomes" id="UP000434580"/>
    </source>
</evidence>
<dbReference type="Gene3D" id="3.40.1260.10">
    <property type="entry name" value="DsrEFH-like"/>
    <property type="match status" value="1"/>
</dbReference>
<dbReference type="SUPFAM" id="SSF75169">
    <property type="entry name" value="DsrEFH-like"/>
    <property type="match status" value="1"/>
</dbReference>
<comment type="similarity">
    <text evidence="1">Belongs to the DsrF/TusC family.</text>
</comment>
<accession>A0A5S9P060</accession>
<organism evidence="2 4">
    <name type="scientific">BD1-7 clade bacterium</name>
    <dbReference type="NCBI Taxonomy" id="2029982"/>
    <lineage>
        <taxon>Bacteria</taxon>
        <taxon>Pseudomonadati</taxon>
        <taxon>Pseudomonadota</taxon>
        <taxon>Gammaproteobacteria</taxon>
        <taxon>Cellvibrionales</taxon>
        <taxon>Spongiibacteraceae</taxon>
        <taxon>BD1-7 clade</taxon>
    </lineage>
</organism>
<dbReference type="PANTHER" id="PTHR38780:SF1">
    <property type="entry name" value="PROTEIN TUSC"/>
    <property type="match status" value="1"/>
</dbReference>
<reference evidence="2 4" key="1">
    <citation type="submission" date="2019-11" db="EMBL/GenBank/DDBJ databases">
        <authorList>
            <person name="Holert J."/>
        </authorList>
    </citation>
    <scope>NUCLEOTIDE SEQUENCE [LARGE SCALE GENOMIC DNA]</scope>
    <source>
        <strain evidence="2">BC5_2</strain>
    </source>
</reference>
<gene>
    <name evidence="2" type="primary">dsrF_2</name>
    <name evidence="3" type="synonym">dsrF_1</name>
    <name evidence="3" type="ORF">DPBNPPHM_02011</name>
    <name evidence="2" type="ORF">DPBNPPHM_03431</name>
</gene>
<dbReference type="NCBIfam" id="TIGR03010">
    <property type="entry name" value="sulf_tusC_dsrF"/>
    <property type="match status" value="1"/>
</dbReference>
<dbReference type="InterPro" id="IPR017462">
    <property type="entry name" value="Sulphur_relay_TusC/DsrF"/>
</dbReference>
<dbReference type="OrthoDB" id="9789418at2"/>
<name>A0A5S9P060_9GAMM</name>
<dbReference type="Pfam" id="PF02635">
    <property type="entry name" value="DsrE"/>
    <property type="match status" value="1"/>
</dbReference>